<proteinExistence type="predicted"/>
<protein>
    <submittedName>
        <fullName evidence="1">Hypothetical_protein</fullName>
    </submittedName>
</protein>
<dbReference type="EMBL" id="CAXDID020000269">
    <property type="protein sequence ID" value="CAL6067760.1"/>
    <property type="molecule type" value="Genomic_DNA"/>
</dbReference>
<gene>
    <name evidence="1" type="ORF">HINF_LOCUS53177</name>
</gene>
<keyword evidence="2" id="KW-1185">Reference proteome</keyword>
<evidence type="ECO:0000313" key="1">
    <source>
        <dbReference type="EMBL" id="CAL6067760.1"/>
    </source>
</evidence>
<accession>A0ABP1KR98</accession>
<name>A0ABP1KR98_9EUKA</name>
<reference evidence="1 2" key="1">
    <citation type="submission" date="2024-07" db="EMBL/GenBank/DDBJ databases">
        <authorList>
            <person name="Akdeniz Z."/>
        </authorList>
    </citation>
    <scope>NUCLEOTIDE SEQUENCE [LARGE SCALE GENOMIC DNA]</scope>
</reference>
<sequence>MGINNSQSQTQYESLIPKSMFETQLFDWSVVSNLLNFKSFELMKQQATQYIGRLVYWNGKVVGTKTNSLLIKMNPGINKDWDIELQLPQQLKINLLPLKGENIDFVAQINNFDNNRCVLTFKNVDIYSREYVLFKDHLNQIRQFLLQNNPLPKSYIEPLITQALTWPKYLIDCDPLRYQQLFNHCRRLMTQFNLYYDGQIVISNDGQRFQLNNYVFPKKGQYKVIGLLRQYSHNEQSQFIIEIVHSTVQYMGKMLQSFPTFNLNRFSICQEECDKQKLLEHIGVMQQANLNAIQQNNIINIENYDDDTNFLQINRLNRISE</sequence>
<organism evidence="1 2">
    <name type="scientific">Hexamita inflata</name>
    <dbReference type="NCBI Taxonomy" id="28002"/>
    <lineage>
        <taxon>Eukaryota</taxon>
        <taxon>Metamonada</taxon>
        <taxon>Diplomonadida</taxon>
        <taxon>Hexamitidae</taxon>
        <taxon>Hexamitinae</taxon>
        <taxon>Hexamita</taxon>
    </lineage>
</organism>
<evidence type="ECO:0000313" key="2">
    <source>
        <dbReference type="Proteomes" id="UP001642409"/>
    </source>
</evidence>
<dbReference type="Proteomes" id="UP001642409">
    <property type="component" value="Unassembled WGS sequence"/>
</dbReference>
<comment type="caution">
    <text evidence="1">The sequence shown here is derived from an EMBL/GenBank/DDBJ whole genome shotgun (WGS) entry which is preliminary data.</text>
</comment>